<evidence type="ECO:0000259" key="6">
    <source>
        <dbReference type="PROSITE" id="PS51192"/>
    </source>
</evidence>
<dbReference type="InterPro" id="IPR006483">
    <property type="entry name" value="CRISPR-assoc_Cas3_HD"/>
</dbReference>
<name>A0A6G5QQN1_CAMRE</name>
<keyword evidence="4" id="KW-0067">ATP-binding</keyword>
<evidence type="ECO:0000256" key="3">
    <source>
        <dbReference type="ARBA" id="ARBA00022806"/>
    </source>
</evidence>
<dbReference type="Gene3D" id="3.40.50.300">
    <property type="entry name" value="P-loop containing nucleotide triphosphate hydrolases"/>
    <property type="match status" value="2"/>
</dbReference>
<keyword evidence="1" id="KW-0547">Nucleotide-binding</keyword>
<dbReference type="KEGG" id="crx:CRECT_2357"/>
<dbReference type="GO" id="GO:0004519">
    <property type="term" value="F:endonuclease activity"/>
    <property type="evidence" value="ECO:0007669"/>
    <property type="project" value="UniProtKB-KW"/>
</dbReference>
<dbReference type="Pfam" id="PF22590">
    <property type="entry name" value="Cas3-like_C_2"/>
    <property type="match status" value="1"/>
</dbReference>
<evidence type="ECO:0000256" key="1">
    <source>
        <dbReference type="ARBA" id="ARBA00022741"/>
    </source>
</evidence>
<dbReference type="PROSITE" id="PS51192">
    <property type="entry name" value="HELICASE_ATP_BIND_1"/>
    <property type="match status" value="1"/>
</dbReference>
<dbReference type="InterPro" id="IPR054712">
    <property type="entry name" value="Cas3-like_dom"/>
</dbReference>
<organism evidence="8 9">
    <name type="scientific">Campylobacter rectus</name>
    <name type="common">Wolinella recta</name>
    <dbReference type="NCBI Taxonomy" id="203"/>
    <lineage>
        <taxon>Bacteria</taxon>
        <taxon>Pseudomonadati</taxon>
        <taxon>Campylobacterota</taxon>
        <taxon>Epsilonproteobacteria</taxon>
        <taxon>Campylobacterales</taxon>
        <taxon>Campylobacteraceae</taxon>
        <taxon>Campylobacter</taxon>
    </lineage>
</organism>
<keyword evidence="8" id="KW-0255">Endonuclease</keyword>
<evidence type="ECO:0000256" key="5">
    <source>
        <dbReference type="ARBA" id="ARBA00023118"/>
    </source>
</evidence>
<dbReference type="PROSITE" id="PS51643">
    <property type="entry name" value="HD_CAS3"/>
    <property type="match status" value="1"/>
</dbReference>
<dbReference type="Pfam" id="PF00270">
    <property type="entry name" value="DEAD"/>
    <property type="match status" value="1"/>
</dbReference>
<dbReference type="GO" id="GO:0004386">
    <property type="term" value="F:helicase activity"/>
    <property type="evidence" value="ECO:0007669"/>
    <property type="project" value="UniProtKB-KW"/>
</dbReference>
<dbReference type="GO" id="GO:0005524">
    <property type="term" value="F:ATP binding"/>
    <property type="evidence" value="ECO:0007669"/>
    <property type="project" value="UniProtKB-KW"/>
</dbReference>
<keyword evidence="2" id="KW-0378">Hydrolase</keyword>
<protein>
    <submittedName>
        <fullName evidence="8">CRISPR/Cas system-associated endonuclease/helicase Cas3, type I-B/HMARI</fullName>
    </submittedName>
</protein>
<dbReference type="NCBIfam" id="TIGR01587">
    <property type="entry name" value="cas3_core"/>
    <property type="match status" value="1"/>
</dbReference>
<sequence>MQISSSFNSHPKKSYNFHVKNISDSFGESDHKETASFHDIAKIAQRFQDYINLEIENFTSKDDFEKARQKLKTTHTLESAFIYFFTRVDKDINFLANFFTILKHHSDLPDLKSFFSELGNIKAKIKDKFKKINEVICRLNLEIRPDVNEFVDYFFDLEAELEKYQILDNYFIFKKRYSRLVLTDKFEAIFSKPYKNVEILSDEKIDLYLNKMEYIIASKQNGSKNKYRTKAKELIFQNFNHNTQKDKFLIKAPTGIGKTFLALNLALQIAKIKGDKRRVITAIPFTSIIDQTHNEYQKIISDQNVLKYHHLTSYKSSKIDKEKDNEDEQEQFMQKVFLADIWHENFIVTTFNQLFYVFFSNHNRDNLKLETLRDSVIIIDEIQNIPRVLLKPISAAFNEFTKRYNIHFILMSATMPHIAAELENFTELSSPVLYERDRDRYELVYKPNLNDFDILKDEILAHKDQSVLCVVNTISKAKKLYEVIKNKSENKDSIYLLTTHQIPLHRVEIIDEIKAKLGNDKKIILIATQLIEAGVDLSFGIGFREFAPFGSIIQAAGRVNREGLSDKPAKVIVFDYLEGKSFPYHDTDLQEDKIKEILSQNIKESEIYNVLESYFESTKNETTSVNLLQYAKNLEFQTLFKKFNENFMPKQDWKVSLFVEQYSGHFSEFLDNRDKLLQSNDDKFKILAEIKDLEKDLGLYTISVGENLLEELKKDYKTTLKDYFGIRILPPGNFYNKFDGFLPKLTIAEEVFD</sequence>
<dbReference type="EMBL" id="CP012543">
    <property type="protein sequence ID" value="QCD47939.1"/>
    <property type="molecule type" value="Genomic_DNA"/>
</dbReference>
<dbReference type="PANTHER" id="PTHR24031">
    <property type="entry name" value="RNA HELICASE"/>
    <property type="match status" value="1"/>
</dbReference>
<dbReference type="RefSeq" id="WP_002944230.1">
    <property type="nucleotide sequence ID" value="NZ_CP012543.1"/>
</dbReference>
<dbReference type="AlphaFoldDB" id="A0A6G5QQN1"/>
<gene>
    <name evidence="8" type="primary">cas3</name>
    <name evidence="8" type="ORF">CRECT_2357</name>
</gene>
<evidence type="ECO:0000313" key="9">
    <source>
        <dbReference type="Proteomes" id="UP000502377"/>
    </source>
</evidence>
<dbReference type="InterPro" id="IPR027417">
    <property type="entry name" value="P-loop_NTPase"/>
</dbReference>
<dbReference type="SMART" id="SM00487">
    <property type="entry name" value="DEXDc"/>
    <property type="match status" value="1"/>
</dbReference>
<feature type="domain" description="HD Cas3-type" evidence="7">
    <location>
        <begin position="8"/>
        <end position="186"/>
    </location>
</feature>
<evidence type="ECO:0000313" key="8">
    <source>
        <dbReference type="EMBL" id="QCD47939.1"/>
    </source>
</evidence>
<feature type="domain" description="Helicase ATP-binding" evidence="6">
    <location>
        <begin position="239"/>
        <end position="433"/>
    </location>
</feature>
<evidence type="ECO:0000256" key="2">
    <source>
        <dbReference type="ARBA" id="ARBA00022801"/>
    </source>
</evidence>
<proteinExistence type="predicted"/>
<evidence type="ECO:0000259" key="7">
    <source>
        <dbReference type="PROSITE" id="PS51643"/>
    </source>
</evidence>
<keyword evidence="8" id="KW-0540">Nuclease</keyword>
<dbReference type="GO" id="GO:0003676">
    <property type="term" value="F:nucleic acid binding"/>
    <property type="evidence" value="ECO:0007669"/>
    <property type="project" value="InterPro"/>
</dbReference>
<dbReference type="Proteomes" id="UP000502377">
    <property type="component" value="Chromosome"/>
</dbReference>
<dbReference type="InterPro" id="IPR006474">
    <property type="entry name" value="Helicase_Cas3_CRISPR-ass_core"/>
</dbReference>
<keyword evidence="3 8" id="KW-0347">Helicase</keyword>
<accession>A0A6G5QQN1</accession>
<dbReference type="InterPro" id="IPR014001">
    <property type="entry name" value="Helicase_ATP-bd"/>
</dbReference>
<dbReference type="SUPFAM" id="SSF52540">
    <property type="entry name" value="P-loop containing nucleoside triphosphate hydrolases"/>
    <property type="match status" value="1"/>
</dbReference>
<dbReference type="GO" id="GO:0051607">
    <property type="term" value="P:defense response to virus"/>
    <property type="evidence" value="ECO:0007669"/>
    <property type="project" value="UniProtKB-KW"/>
</dbReference>
<dbReference type="GO" id="GO:0016787">
    <property type="term" value="F:hydrolase activity"/>
    <property type="evidence" value="ECO:0007669"/>
    <property type="project" value="UniProtKB-KW"/>
</dbReference>
<keyword evidence="5" id="KW-0051">Antiviral defense</keyword>
<reference evidence="8 9" key="1">
    <citation type="submission" date="2016-07" db="EMBL/GenBank/DDBJ databases">
        <title>Comparative genomics of the Campylobacter concisus group.</title>
        <authorList>
            <person name="Miller W.G."/>
            <person name="Yee E."/>
            <person name="Chapman M.H."/>
            <person name="Huynh S."/>
            <person name="Bono J.L."/>
            <person name="On S.L.W."/>
            <person name="StLeger J."/>
            <person name="Foster G."/>
            <person name="Parker C.T."/>
        </authorList>
    </citation>
    <scope>NUCLEOTIDE SEQUENCE [LARGE SCALE GENOMIC DNA]</scope>
    <source>
        <strain evidence="8 9">ATCC 33238</strain>
    </source>
</reference>
<dbReference type="InterPro" id="IPR011545">
    <property type="entry name" value="DEAD/DEAH_box_helicase_dom"/>
</dbReference>
<evidence type="ECO:0000256" key="4">
    <source>
        <dbReference type="ARBA" id="ARBA00022840"/>
    </source>
</evidence>